<reference evidence="1 2" key="1">
    <citation type="submission" date="2015-07" db="EMBL/GenBank/DDBJ databases">
        <title>The genome of Melipona quadrifasciata.</title>
        <authorList>
            <person name="Pan H."/>
            <person name="Kapheim K."/>
        </authorList>
    </citation>
    <scope>NUCLEOTIDE SEQUENCE [LARGE SCALE GENOMIC DNA]</scope>
    <source>
        <strain evidence="1">0111107301</strain>
        <tissue evidence="1">Whole body</tissue>
    </source>
</reference>
<sequence length="144" mass="17390">MKKLAVFLCKICTGWKEKFVTIADEFYTLDLMELTKPLGALEKFYLRDEWNKVELRLITHVLRRQLKKKSYWKITRKMEFSSQESRYPRFLSTLLKLQRISPQFITLSQWLNSMVLCRIFTVLAKDSSPKVDRVQWPDNVMYER</sequence>
<accession>A0A0M9A1X8</accession>
<name>A0A0M9A1X8_9HYME</name>
<evidence type="ECO:0000313" key="2">
    <source>
        <dbReference type="Proteomes" id="UP000053105"/>
    </source>
</evidence>
<dbReference type="AlphaFoldDB" id="A0A0M9A1X8"/>
<protein>
    <submittedName>
        <fullName evidence="1">Uncharacterized protein</fullName>
    </submittedName>
</protein>
<evidence type="ECO:0000313" key="1">
    <source>
        <dbReference type="EMBL" id="KOX75537.1"/>
    </source>
</evidence>
<organism evidence="1 2">
    <name type="scientific">Melipona quadrifasciata</name>
    <dbReference type="NCBI Taxonomy" id="166423"/>
    <lineage>
        <taxon>Eukaryota</taxon>
        <taxon>Metazoa</taxon>
        <taxon>Ecdysozoa</taxon>
        <taxon>Arthropoda</taxon>
        <taxon>Hexapoda</taxon>
        <taxon>Insecta</taxon>
        <taxon>Pterygota</taxon>
        <taxon>Neoptera</taxon>
        <taxon>Endopterygota</taxon>
        <taxon>Hymenoptera</taxon>
        <taxon>Apocrita</taxon>
        <taxon>Aculeata</taxon>
        <taxon>Apoidea</taxon>
        <taxon>Anthophila</taxon>
        <taxon>Apidae</taxon>
        <taxon>Melipona</taxon>
    </lineage>
</organism>
<proteinExistence type="predicted"/>
<dbReference type="EMBL" id="KQ435762">
    <property type="protein sequence ID" value="KOX75537.1"/>
    <property type="molecule type" value="Genomic_DNA"/>
</dbReference>
<keyword evidence="2" id="KW-1185">Reference proteome</keyword>
<dbReference type="Proteomes" id="UP000053105">
    <property type="component" value="Unassembled WGS sequence"/>
</dbReference>
<gene>
    <name evidence="1" type="ORF">WN51_12281</name>
</gene>